<proteinExistence type="predicted"/>
<feature type="transmembrane region" description="Helical" evidence="1">
    <location>
        <begin position="43"/>
        <end position="60"/>
    </location>
</feature>
<keyword evidence="1" id="KW-0812">Transmembrane</keyword>
<evidence type="ECO:0000313" key="3">
    <source>
        <dbReference type="Proteomes" id="UP001144096"/>
    </source>
</evidence>
<sequence>MENGGEPQAEGSRGWALACTIAGSIGVVVFVFVGLVAYSWINWLWVALLVPYTAINWAKYRRLKGS</sequence>
<evidence type="ECO:0000313" key="2">
    <source>
        <dbReference type="EMBL" id="MCR6489860.1"/>
    </source>
</evidence>
<keyword evidence="3" id="KW-1185">Reference proteome</keyword>
<comment type="caution">
    <text evidence="2">The sequence shown here is derived from an EMBL/GenBank/DDBJ whole genome shotgun (WGS) entry which is preliminary data.</text>
</comment>
<reference evidence="2" key="1">
    <citation type="submission" date="2022-06" db="EMBL/GenBank/DDBJ databases">
        <title>Amycolatopsis iheyaensis sp. nov., a new species of the genus Amycolatopsis isolated from soil in Iheya island, Japan.</title>
        <authorList>
            <person name="Ngamcharungchit C."/>
            <person name="Kanto H."/>
            <person name="Take A."/>
            <person name="Intra B."/>
            <person name="Matsumoto A."/>
            <person name="Panbangred W."/>
            <person name="Inahashi Y."/>
        </authorList>
    </citation>
    <scope>NUCLEOTIDE SEQUENCE</scope>
    <source>
        <strain evidence="2">OK19-0408</strain>
    </source>
</reference>
<feature type="transmembrane region" description="Helical" evidence="1">
    <location>
        <begin position="15"/>
        <end position="37"/>
    </location>
</feature>
<name>A0A9X2NN00_9PSEU</name>
<keyword evidence="1" id="KW-1133">Transmembrane helix</keyword>
<dbReference type="RefSeq" id="WP_257926429.1">
    <property type="nucleotide sequence ID" value="NZ_JAMXQV010000037.1"/>
</dbReference>
<evidence type="ECO:0000256" key="1">
    <source>
        <dbReference type="SAM" id="Phobius"/>
    </source>
</evidence>
<gene>
    <name evidence="2" type="ORF">M8542_44320</name>
</gene>
<dbReference type="Proteomes" id="UP001144096">
    <property type="component" value="Unassembled WGS sequence"/>
</dbReference>
<organism evidence="2 3">
    <name type="scientific">Amycolatopsis iheyensis</name>
    <dbReference type="NCBI Taxonomy" id="2945988"/>
    <lineage>
        <taxon>Bacteria</taxon>
        <taxon>Bacillati</taxon>
        <taxon>Actinomycetota</taxon>
        <taxon>Actinomycetes</taxon>
        <taxon>Pseudonocardiales</taxon>
        <taxon>Pseudonocardiaceae</taxon>
        <taxon>Amycolatopsis</taxon>
    </lineage>
</organism>
<dbReference type="AlphaFoldDB" id="A0A9X2NN00"/>
<dbReference type="EMBL" id="JAMXQV010000037">
    <property type="protein sequence ID" value="MCR6489860.1"/>
    <property type="molecule type" value="Genomic_DNA"/>
</dbReference>
<protein>
    <submittedName>
        <fullName evidence="2">Uncharacterized protein</fullName>
    </submittedName>
</protein>
<accession>A0A9X2NN00</accession>
<keyword evidence="1" id="KW-0472">Membrane</keyword>